<dbReference type="EMBL" id="MN988525">
    <property type="protein sequence ID" value="QIG72743.1"/>
    <property type="molecule type" value="Genomic_DNA"/>
</dbReference>
<gene>
    <name evidence="1" type="ORF">EVB97_185</name>
</gene>
<evidence type="ECO:0000313" key="2">
    <source>
        <dbReference type="Proteomes" id="UP000655883"/>
    </source>
</evidence>
<accession>A0A7S5UYV6</accession>
<sequence>MNYFTDISSVREMLGKLAEAPDSQIDDKFRKELSHLVTIETLGSQDVKRALDMCVHSSLASDFVVNVLDIIYKQLKTWNE</sequence>
<protein>
    <submittedName>
        <fullName evidence="1">Uncharacterized protein</fullName>
    </submittedName>
</protein>
<organism evidence="1 2">
    <name type="scientific">Rhizobium phage RHph_Y65</name>
    <dbReference type="NCBI Taxonomy" id="2509785"/>
    <lineage>
        <taxon>Viruses</taxon>
        <taxon>Duplodnaviria</taxon>
        <taxon>Heunggongvirae</taxon>
        <taxon>Uroviricota</taxon>
        <taxon>Caudoviricetes</taxon>
        <taxon>Kleczkowskaviridae</taxon>
        <taxon>Cuauhnahuacvirus</taxon>
        <taxon>Cuauhnahuacvirus Y65</taxon>
    </lineage>
</organism>
<dbReference type="Proteomes" id="UP000655883">
    <property type="component" value="Segment"/>
</dbReference>
<evidence type="ECO:0000313" key="1">
    <source>
        <dbReference type="EMBL" id="QIG72743.1"/>
    </source>
</evidence>
<keyword evidence="2" id="KW-1185">Reference proteome</keyword>
<reference evidence="1 2" key="1">
    <citation type="submission" date="2020-01" db="EMBL/GenBank/DDBJ databases">
        <title>Patterns of diversity and host range of bacteriophage communities associated with bean-nodulatin bacteria.</title>
        <authorList>
            <person name="Vann Cauwenberghe J."/>
            <person name="Santamaria R.I."/>
            <person name="Bustos P."/>
            <person name="Juarez S."/>
            <person name="Gonzalez V."/>
        </authorList>
    </citation>
    <scope>NUCLEOTIDE SEQUENCE [LARGE SCALE GENOMIC DNA]</scope>
    <source>
        <strain evidence="2">RHph</strain>
    </source>
</reference>
<name>A0A7S5UYV6_9CAUD</name>
<proteinExistence type="predicted"/>